<protein>
    <submittedName>
        <fullName evidence="2">Uncharacterized protein</fullName>
    </submittedName>
</protein>
<dbReference type="AlphaFoldDB" id="A0AA88E1Y7"/>
<sequence>MADPASDRSWKKIGPRSSRDGGSVVGGDSRHRRCVGGRETAGPVEASTSSRGSGEMVELWSEEIDIGDRSRFFPTEIARPFALLPDIGACEIETHAGDLAPPLVISELRRTGDGVVIGVGNERGRKRSGGCVDSGEL</sequence>
<keyword evidence="3" id="KW-1185">Reference proteome</keyword>
<dbReference type="EMBL" id="BTGU01000340">
    <property type="protein sequence ID" value="GMN66582.1"/>
    <property type="molecule type" value="Genomic_DNA"/>
</dbReference>
<reference evidence="2" key="1">
    <citation type="submission" date="2023-07" db="EMBL/GenBank/DDBJ databases">
        <title>draft genome sequence of fig (Ficus carica).</title>
        <authorList>
            <person name="Takahashi T."/>
            <person name="Nishimura K."/>
        </authorList>
    </citation>
    <scope>NUCLEOTIDE SEQUENCE</scope>
</reference>
<evidence type="ECO:0000313" key="3">
    <source>
        <dbReference type="Proteomes" id="UP001187192"/>
    </source>
</evidence>
<feature type="region of interest" description="Disordered" evidence="1">
    <location>
        <begin position="1"/>
        <end position="56"/>
    </location>
</feature>
<organism evidence="2 3">
    <name type="scientific">Ficus carica</name>
    <name type="common">Common fig</name>
    <dbReference type="NCBI Taxonomy" id="3494"/>
    <lineage>
        <taxon>Eukaryota</taxon>
        <taxon>Viridiplantae</taxon>
        <taxon>Streptophyta</taxon>
        <taxon>Embryophyta</taxon>
        <taxon>Tracheophyta</taxon>
        <taxon>Spermatophyta</taxon>
        <taxon>Magnoliopsida</taxon>
        <taxon>eudicotyledons</taxon>
        <taxon>Gunneridae</taxon>
        <taxon>Pentapetalae</taxon>
        <taxon>rosids</taxon>
        <taxon>fabids</taxon>
        <taxon>Rosales</taxon>
        <taxon>Moraceae</taxon>
        <taxon>Ficeae</taxon>
        <taxon>Ficus</taxon>
    </lineage>
</organism>
<dbReference type="Proteomes" id="UP001187192">
    <property type="component" value="Unassembled WGS sequence"/>
</dbReference>
<accession>A0AA88E1Y7</accession>
<comment type="caution">
    <text evidence="2">The sequence shown here is derived from an EMBL/GenBank/DDBJ whole genome shotgun (WGS) entry which is preliminary data.</text>
</comment>
<feature type="compositionally biased region" description="Basic and acidic residues" evidence="1">
    <location>
        <begin position="1"/>
        <end position="10"/>
    </location>
</feature>
<evidence type="ECO:0000313" key="2">
    <source>
        <dbReference type="EMBL" id="GMN66582.1"/>
    </source>
</evidence>
<proteinExistence type="predicted"/>
<name>A0AA88E1Y7_FICCA</name>
<evidence type="ECO:0000256" key="1">
    <source>
        <dbReference type="SAM" id="MobiDB-lite"/>
    </source>
</evidence>
<gene>
    <name evidence="2" type="ORF">TIFTF001_035643</name>
</gene>